<evidence type="ECO:0000313" key="2">
    <source>
        <dbReference type="EMBL" id="EDT25093.1"/>
    </source>
</evidence>
<keyword evidence="1" id="KW-0472">Membrane</keyword>
<dbReference type="EMBL" id="ABDV01000002">
    <property type="protein sequence ID" value="EDT25093.1"/>
    <property type="molecule type" value="Genomic_DNA"/>
</dbReference>
<dbReference type="AlphaFoldDB" id="A0AAV3BUD9"/>
<evidence type="ECO:0000313" key="3">
    <source>
        <dbReference type="Proteomes" id="UP000004342"/>
    </source>
</evidence>
<dbReference type="Proteomes" id="UP000004342">
    <property type="component" value="Unassembled WGS sequence"/>
</dbReference>
<proteinExistence type="predicted"/>
<sequence length="45" mass="4867">MYKNIRAYKYSIGVLASIIATMVIGGAAAFFSIAAFLVETSYDEV</sequence>
<feature type="transmembrane region" description="Helical" evidence="1">
    <location>
        <begin position="12"/>
        <end position="38"/>
    </location>
</feature>
<name>A0AAV3BUD9_CLOPF</name>
<protein>
    <submittedName>
        <fullName evidence="2">Uncharacterized protein</fullName>
    </submittedName>
</protein>
<evidence type="ECO:0000256" key="1">
    <source>
        <dbReference type="SAM" id="Phobius"/>
    </source>
</evidence>
<reference evidence="2 3" key="1">
    <citation type="submission" date="2007-07" db="EMBL/GenBank/DDBJ databases">
        <title>Annotation of Clostridium perfringens B str. ATCC 3626.</title>
        <authorList>
            <person name="Paulsen I."/>
            <person name="Sebastian Y."/>
        </authorList>
    </citation>
    <scope>NUCLEOTIDE SEQUENCE [LARGE SCALE GENOMIC DNA]</scope>
    <source>
        <strain evidence="3">B str. ATCC 3626</strain>
    </source>
</reference>
<keyword evidence="1" id="KW-0812">Transmembrane</keyword>
<comment type="caution">
    <text evidence="2">The sequence shown here is derived from an EMBL/GenBank/DDBJ whole genome shotgun (WGS) entry which is preliminary data.</text>
</comment>
<keyword evidence="1" id="KW-1133">Transmembrane helix</keyword>
<organism evidence="2 3">
    <name type="scientific">Clostridium perfringens B str. ATCC 3626</name>
    <dbReference type="NCBI Taxonomy" id="451754"/>
    <lineage>
        <taxon>Bacteria</taxon>
        <taxon>Bacillati</taxon>
        <taxon>Bacillota</taxon>
        <taxon>Clostridia</taxon>
        <taxon>Eubacteriales</taxon>
        <taxon>Clostridiaceae</taxon>
        <taxon>Clostridium</taxon>
    </lineage>
</organism>
<gene>
    <name evidence="2" type="ORF">AC1_0501</name>
</gene>
<accession>A0AAV3BUD9</accession>